<sequence>MRKGWLGRALVLSGLVIFGWSGVASAETYSWASSPVFRLAGNTLVFPDRPTGTLLSDTYLRADGKGWAFDTTRDTQPVPIRWFKQSNEQFCITRIFRGIPDPGECATVTVSDTRVTFLGADGRVLVAEIQEDDPLGLEVRATGRSPQRFVGTKALPMLVGNTLLLTPTGGHKPSGGALYMMPNGSLQLLDEYKIGSDYVGEIKLSAGRWRAQPDGRLCLAFNAEETCFDLSITDSLVVLRDHLEAKHMGILEQGDVRHLSPKGRRDSNRLLASITGTTLSFTTRHAVERQAALYLGQDGKGEKLERKAGRWVRKDRVYWMFRPDLRWLCTFTARRGGADIRYQTSNCTPLVLSEDGIAFKVDGQPPVPITLSKGRPDIGDP</sequence>
<gene>
    <name evidence="1" type="ORF">GCM10023307_03550</name>
</gene>
<keyword evidence="2" id="KW-1185">Reference proteome</keyword>
<dbReference type="EMBL" id="BAABJE010000001">
    <property type="protein sequence ID" value="GAA4782325.1"/>
    <property type="molecule type" value="Genomic_DNA"/>
</dbReference>
<dbReference type="Proteomes" id="UP001499959">
    <property type="component" value="Unassembled WGS sequence"/>
</dbReference>
<proteinExistence type="predicted"/>
<dbReference type="RefSeq" id="WP_345301552.1">
    <property type="nucleotide sequence ID" value="NZ_BAABJE010000001.1"/>
</dbReference>
<protein>
    <submittedName>
        <fullName evidence="1">Uncharacterized protein</fullName>
    </submittedName>
</protein>
<accession>A0ABP9AMA5</accession>
<name>A0ABP9AMA5_9GAMM</name>
<evidence type="ECO:0000313" key="2">
    <source>
        <dbReference type="Proteomes" id="UP001499959"/>
    </source>
</evidence>
<comment type="caution">
    <text evidence="1">The sequence shown here is derived from an EMBL/GenBank/DDBJ whole genome shotgun (WGS) entry which is preliminary data.</text>
</comment>
<organism evidence="1 2">
    <name type="scientific">Lysobacter hankyongensis</name>
    <dbReference type="NCBI Taxonomy" id="1176535"/>
    <lineage>
        <taxon>Bacteria</taxon>
        <taxon>Pseudomonadati</taxon>
        <taxon>Pseudomonadota</taxon>
        <taxon>Gammaproteobacteria</taxon>
        <taxon>Lysobacterales</taxon>
        <taxon>Lysobacteraceae</taxon>
        <taxon>Lysobacter</taxon>
    </lineage>
</organism>
<reference evidence="2" key="1">
    <citation type="journal article" date="2019" name="Int. J. Syst. Evol. Microbiol.">
        <title>The Global Catalogue of Microorganisms (GCM) 10K type strain sequencing project: providing services to taxonomists for standard genome sequencing and annotation.</title>
        <authorList>
            <consortium name="The Broad Institute Genomics Platform"/>
            <consortium name="The Broad Institute Genome Sequencing Center for Infectious Disease"/>
            <person name="Wu L."/>
            <person name="Ma J."/>
        </authorList>
    </citation>
    <scope>NUCLEOTIDE SEQUENCE [LARGE SCALE GENOMIC DNA]</scope>
    <source>
        <strain evidence="2">JCM 18204</strain>
    </source>
</reference>
<evidence type="ECO:0000313" key="1">
    <source>
        <dbReference type="EMBL" id="GAA4782325.1"/>
    </source>
</evidence>